<dbReference type="Pfam" id="PF06985">
    <property type="entry name" value="HET"/>
    <property type="match status" value="1"/>
</dbReference>
<proteinExistence type="predicted"/>
<evidence type="ECO:0000259" key="1">
    <source>
        <dbReference type="Pfam" id="PF06985"/>
    </source>
</evidence>
<dbReference type="AlphaFoldDB" id="A0A6A5YMI5"/>
<organism evidence="2 3">
    <name type="scientific">Lophiotrema nucula</name>
    <dbReference type="NCBI Taxonomy" id="690887"/>
    <lineage>
        <taxon>Eukaryota</taxon>
        <taxon>Fungi</taxon>
        <taxon>Dikarya</taxon>
        <taxon>Ascomycota</taxon>
        <taxon>Pezizomycotina</taxon>
        <taxon>Dothideomycetes</taxon>
        <taxon>Pleosporomycetidae</taxon>
        <taxon>Pleosporales</taxon>
        <taxon>Lophiotremataceae</taxon>
        <taxon>Lophiotrema</taxon>
    </lineage>
</organism>
<name>A0A6A5YMI5_9PLEO</name>
<keyword evidence="3" id="KW-1185">Reference proteome</keyword>
<dbReference type="EMBL" id="ML977354">
    <property type="protein sequence ID" value="KAF2107441.1"/>
    <property type="molecule type" value="Genomic_DNA"/>
</dbReference>
<accession>A0A6A5YMI5</accession>
<dbReference type="InterPro" id="IPR010730">
    <property type="entry name" value="HET"/>
</dbReference>
<dbReference type="InterPro" id="IPR052895">
    <property type="entry name" value="HetReg/Transcr_Mod"/>
</dbReference>
<evidence type="ECO:0000313" key="2">
    <source>
        <dbReference type="EMBL" id="KAF2107441.1"/>
    </source>
</evidence>
<protein>
    <submittedName>
        <fullName evidence="2">Heterokaryon incompatibility protein-domain-containing protein</fullName>
    </submittedName>
</protein>
<dbReference type="PANTHER" id="PTHR24148">
    <property type="entry name" value="ANKYRIN REPEAT DOMAIN-CONTAINING PROTEIN 39 HOMOLOG-RELATED"/>
    <property type="match status" value="1"/>
</dbReference>
<feature type="domain" description="Heterokaryon incompatibility" evidence="1">
    <location>
        <begin position="82"/>
        <end position="215"/>
    </location>
</feature>
<evidence type="ECO:0000313" key="3">
    <source>
        <dbReference type="Proteomes" id="UP000799770"/>
    </source>
</evidence>
<dbReference type="PANTHER" id="PTHR24148:SF73">
    <property type="entry name" value="HET DOMAIN PROTEIN (AFU_ORTHOLOGUE AFUA_8G01020)"/>
    <property type="match status" value="1"/>
</dbReference>
<dbReference type="Proteomes" id="UP000799770">
    <property type="component" value="Unassembled WGS sequence"/>
</dbReference>
<sequence>MMEKAVFEQTPLDLNQIRLLKVHPNNLEGFISCSIDVYDIPDREASIPTELPNTALSYKCYTESESMAEGEVDERAYTALPYIALSYTWGPIYLKPILLNRRRFMVRQNLYDFLMVAQKRYADSLLWVDQICINQTDINEKNYQVRIMHRIYRRARAVVAWLGAASNNTDIAMDLISRIGGHRLEVIRAWTEENSSAVRALFARPYWSRIWIIQEIHCNNDVIFLCGEKEAKWRQVDAFVHTANNVAHDDSLGSYVPLIFLQESGLCFYLNNMKNTHKKTYNDIFYVARSKDGFEGLRHYVYHYCHFESADPRDKIYALVGLATIRNEGSAGEFLVDIDYNKTVEQVFRNFYTSVLAGTDHATSKLDPIQWCSFGRRLMEKMGIYSEALEEEIKRLTEENTYSQTLVSMKS</sequence>
<gene>
    <name evidence="2" type="ORF">BDV96DRAFT_589292</name>
</gene>
<reference evidence="2" key="1">
    <citation type="journal article" date="2020" name="Stud. Mycol.">
        <title>101 Dothideomycetes genomes: a test case for predicting lifestyles and emergence of pathogens.</title>
        <authorList>
            <person name="Haridas S."/>
            <person name="Albert R."/>
            <person name="Binder M."/>
            <person name="Bloem J."/>
            <person name="Labutti K."/>
            <person name="Salamov A."/>
            <person name="Andreopoulos B."/>
            <person name="Baker S."/>
            <person name="Barry K."/>
            <person name="Bills G."/>
            <person name="Bluhm B."/>
            <person name="Cannon C."/>
            <person name="Castanera R."/>
            <person name="Culley D."/>
            <person name="Daum C."/>
            <person name="Ezra D."/>
            <person name="Gonzalez J."/>
            <person name="Henrissat B."/>
            <person name="Kuo A."/>
            <person name="Liang C."/>
            <person name="Lipzen A."/>
            <person name="Lutzoni F."/>
            <person name="Magnuson J."/>
            <person name="Mondo S."/>
            <person name="Nolan M."/>
            <person name="Ohm R."/>
            <person name="Pangilinan J."/>
            <person name="Park H.-J."/>
            <person name="Ramirez L."/>
            <person name="Alfaro M."/>
            <person name="Sun H."/>
            <person name="Tritt A."/>
            <person name="Yoshinaga Y."/>
            <person name="Zwiers L.-H."/>
            <person name="Turgeon B."/>
            <person name="Goodwin S."/>
            <person name="Spatafora J."/>
            <person name="Crous P."/>
            <person name="Grigoriev I."/>
        </authorList>
    </citation>
    <scope>NUCLEOTIDE SEQUENCE</scope>
    <source>
        <strain evidence="2">CBS 627.86</strain>
    </source>
</reference>
<dbReference type="OrthoDB" id="5386682at2759"/>